<dbReference type="InterPro" id="IPR036052">
    <property type="entry name" value="TrpB-like_PALP_sf"/>
</dbReference>
<accession>A0ABR2YKL9</accession>
<keyword evidence="3" id="KW-0456">Lyase</keyword>
<organism evidence="5 6">
    <name type="scientific">Coccomyxa subellipsoidea</name>
    <dbReference type="NCBI Taxonomy" id="248742"/>
    <lineage>
        <taxon>Eukaryota</taxon>
        <taxon>Viridiplantae</taxon>
        <taxon>Chlorophyta</taxon>
        <taxon>core chlorophytes</taxon>
        <taxon>Trebouxiophyceae</taxon>
        <taxon>Trebouxiophyceae incertae sedis</taxon>
        <taxon>Coccomyxaceae</taxon>
        <taxon>Coccomyxa</taxon>
    </lineage>
</organism>
<dbReference type="InterPro" id="IPR000634">
    <property type="entry name" value="Ser/Thr_deHydtase_PyrdxlP-BS"/>
</dbReference>
<evidence type="ECO:0000256" key="2">
    <source>
        <dbReference type="ARBA" id="ARBA00022898"/>
    </source>
</evidence>
<dbReference type="Pfam" id="PF00291">
    <property type="entry name" value="PALP"/>
    <property type="match status" value="1"/>
</dbReference>
<proteinExistence type="predicted"/>
<dbReference type="PROSITE" id="PS00165">
    <property type="entry name" value="DEHYDRATASE_SER_THR"/>
    <property type="match status" value="1"/>
</dbReference>
<dbReference type="EMBL" id="JALJOT010000009">
    <property type="protein sequence ID" value="KAK9907348.1"/>
    <property type="molecule type" value="Genomic_DNA"/>
</dbReference>
<comment type="cofactor">
    <cofactor evidence="1">
        <name>pyridoxal 5'-phosphate</name>
        <dbReference type="ChEBI" id="CHEBI:597326"/>
    </cofactor>
</comment>
<sequence>MIPLGIAESLTRGWTLADVVSSPIASEAFAASRRIYPAVKKTELYRSSWLSDKGGCDAYLKLENQQVTGSFKARGATHKVLSLELDAVRKGLVTCSTGNHALAFLHACSLLPSLRGPEWAASPLVYLPVTVSSAKASMLREQGAQLVMHGDDSVEAEREARRVADERGMTYVSPYNDPQVAGGQGTIALELLSQLPAGKLDAVFVPVGGGGLISGISSVLAGVRPRVRVIACQPANSCVMMHSVRAGRILDLPSEDTLSDGTAGGVEEMSITLQPCCDLVDDWVTVEEHQIAAAMVGLKEAEGVSVEGSAGVGLASFLKSKERWRGKSVAIVCCGGNISQETYAKAEQIARTYTNYSETS</sequence>
<comment type="caution">
    <text evidence="5">The sequence shown here is derived from an EMBL/GenBank/DDBJ whole genome shotgun (WGS) entry which is preliminary data.</text>
</comment>
<dbReference type="Gene3D" id="3.40.50.1100">
    <property type="match status" value="2"/>
</dbReference>
<evidence type="ECO:0000313" key="5">
    <source>
        <dbReference type="EMBL" id="KAK9907348.1"/>
    </source>
</evidence>
<gene>
    <name evidence="5" type="ORF">WJX75_001933</name>
</gene>
<dbReference type="InterPro" id="IPR001926">
    <property type="entry name" value="TrpB-like_PALP"/>
</dbReference>
<dbReference type="SUPFAM" id="SSF53686">
    <property type="entry name" value="Tryptophan synthase beta subunit-like PLP-dependent enzymes"/>
    <property type="match status" value="1"/>
</dbReference>
<feature type="domain" description="Tryptophan synthase beta chain-like PALP" evidence="4">
    <location>
        <begin position="37"/>
        <end position="335"/>
    </location>
</feature>
<keyword evidence="2" id="KW-0663">Pyridoxal phosphate</keyword>
<name>A0ABR2YKL9_9CHLO</name>
<dbReference type="Proteomes" id="UP001491310">
    <property type="component" value="Unassembled WGS sequence"/>
</dbReference>
<dbReference type="PANTHER" id="PTHR48078">
    <property type="entry name" value="THREONINE DEHYDRATASE, MITOCHONDRIAL-RELATED"/>
    <property type="match status" value="1"/>
</dbReference>
<evidence type="ECO:0000256" key="1">
    <source>
        <dbReference type="ARBA" id="ARBA00001933"/>
    </source>
</evidence>
<reference evidence="5 6" key="1">
    <citation type="journal article" date="2024" name="Nat. Commun.">
        <title>Phylogenomics reveals the evolutionary origins of lichenization in chlorophyte algae.</title>
        <authorList>
            <person name="Puginier C."/>
            <person name="Libourel C."/>
            <person name="Otte J."/>
            <person name="Skaloud P."/>
            <person name="Haon M."/>
            <person name="Grisel S."/>
            <person name="Petersen M."/>
            <person name="Berrin J.G."/>
            <person name="Delaux P.M."/>
            <person name="Dal Grande F."/>
            <person name="Keller J."/>
        </authorList>
    </citation>
    <scope>NUCLEOTIDE SEQUENCE [LARGE SCALE GENOMIC DNA]</scope>
    <source>
        <strain evidence="5 6">SAG 216-7</strain>
    </source>
</reference>
<evidence type="ECO:0000259" key="4">
    <source>
        <dbReference type="Pfam" id="PF00291"/>
    </source>
</evidence>
<dbReference type="InterPro" id="IPR050147">
    <property type="entry name" value="Ser/Thr_Dehydratase"/>
</dbReference>
<protein>
    <recommendedName>
        <fullName evidence="4">Tryptophan synthase beta chain-like PALP domain-containing protein</fullName>
    </recommendedName>
</protein>
<evidence type="ECO:0000313" key="6">
    <source>
        <dbReference type="Proteomes" id="UP001491310"/>
    </source>
</evidence>
<keyword evidence="6" id="KW-1185">Reference proteome</keyword>
<evidence type="ECO:0000256" key="3">
    <source>
        <dbReference type="ARBA" id="ARBA00023239"/>
    </source>
</evidence>
<dbReference type="PANTHER" id="PTHR48078:SF6">
    <property type="entry name" value="L-THREONINE DEHYDRATASE CATABOLIC TDCB"/>
    <property type="match status" value="1"/>
</dbReference>